<dbReference type="AlphaFoldDB" id="A0A010RWN1"/>
<evidence type="ECO:0000256" key="2">
    <source>
        <dbReference type="ARBA" id="ARBA00022692"/>
    </source>
</evidence>
<keyword evidence="4" id="KW-1133">Transmembrane helix</keyword>
<evidence type="ECO:0000256" key="3">
    <source>
        <dbReference type="ARBA" id="ARBA00022729"/>
    </source>
</evidence>
<keyword evidence="10" id="KW-1185">Reference proteome</keyword>
<proteinExistence type="predicted"/>
<comment type="caution">
    <text evidence="9">The sequence shown here is derived from an EMBL/GenBank/DDBJ whole genome shotgun (WGS) entry which is preliminary data.</text>
</comment>
<accession>A0A010RWN1</accession>
<keyword evidence="3 7" id="KW-0732">Signal</keyword>
<evidence type="ECO:0000313" key="10">
    <source>
        <dbReference type="Proteomes" id="UP000020467"/>
    </source>
</evidence>
<dbReference type="PANTHER" id="PTHR24269">
    <property type="entry name" value="KREMEN PROTEIN"/>
    <property type="match status" value="1"/>
</dbReference>
<dbReference type="SMART" id="SM00321">
    <property type="entry name" value="WSC"/>
    <property type="match status" value="3"/>
</dbReference>
<protein>
    <submittedName>
        <fullName evidence="9">WSC domain-containing protein</fullName>
    </submittedName>
</protein>
<feature type="domain" description="WSC" evidence="8">
    <location>
        <begin position="37"/>
        <end position="132"/>
    </location>
</feature>
<keyword evidence="6" id="KW-0325">Glycoprotein</keyword>
<keyword evidence="5" id="KW-0472">Membrane</keyword>
<gene>
    <name evidence="9" type="ORF">CFIO01_06085</name>
</gene>
<evidence type="ECO:0000256" key="7">
    <source>
        <dbReference type="SAM" id="SignalP"/>
    </source>
</evidence>
<dbReference type="HOGENOM" id="CLU_466908_0_0_1"/>
<dbReference type="KEGG" id="cfj:CFIO01_06085"/>
<evidence type="ECO:0000313" key="9">
    <source>
        <dbReference type="EMBL" id="EXF82609.1"/>
    </source>
</evidence>
<dbReference type="PROSITE" id="PS51212">
    <property type="entry name" value="WSC"/>
    <property type="match status" value="2"/>
</dbReference>
<feature type="chain" id="PRO_5001456774" evidence="7">
    <location>
        <begin position="21"/>
        <end position="584"/>
    </location>
</feature>
<dbReference type="PANTHER" id="PTHR24269:SF16">
    <property type="entry name" value="PROTEIN SLG1"/>
    <property type="match status" value="1"/>
</dbReference>
<feature type="domain" description="WSC" evidence="8">
    <location>
        <begin position="144"/>
        <end position="238"/>
    </location>
</feature>
<evidence type="ECO:0000256" key="1">
    <source>
        <dbReference type="ARBA" id="ARBA00004167"/>
    </source>
</evidence>
<dbReference type="Gene3D" id="2.60.120.260">
    <property type="entry name" value="Galactose-binding domain-like"/>
    <property type="match status" value="1"/>
</dbReference>
<evidence type="ECO:0000256" key="5">
    <source>
        <dbReference type="ARBA" id="ARBA00023136"/>
    </source>
</evidence>
<dbReference type="eggNOG" id="KOG4157">
    <property type="taxonomic scope" value="Eukaryota"/>
</dbReference>
<dbReference type="InterPro" id="IPR051836">
    <property type="entry name" value="Kremen_rcpt"/>
</dbReference>
<evidence type="ECO:0000259" key="8">
    <source>
        <dbReference type="PROSITE" id="PS51212"/>
    </source>
</evidence>
<dbReference type="InterPro" id="IPR002889">
    <property type="entry name" value="WSC_carb-bd"/>
</dbReference>
<name>A0A010RWN1_9PEZI</name>
<evidence type="ECO:0000256" key="6">
    <source>
        <dbReference type="ARBA" id="ARBA00023180"/>
    </source>
</evidence>
<dbReference type="GO" id="GO:0005886">
    <property type="term" value="C:plasma membrane"/>
    <property type="evidence" value="ECO:0007669"/>
    <property type="project" value="TreeGrafter"/>
</dbReference>
<keyword evidence="2" id="KW-0812">Transmembrane</keyword>
<evidence type="ECO:0000256" key="4">
    <source>
        <dbReference type="ARBA" id="ARBA00022989"/>
    </source>
</evidence>
<feature type="signal peptide" evidence="7">
    <location>
        <begin position="1"/>
        <end position="20"/>
    </location>
</feature>
<comment type="subcellular location">
    <subcellularLocation>
        <location evidence="1">Membrane</location>
        <topology evidence="1">Single-pass membrane protein</topology>
    </subcellularLocation>
</comment>
<dbReference type="Proteomes" id="UP000020467">
    <property type="component" value="Unassembled WGS sequence"/>
</dbReference>
<reference evidence="9 10" key="1">
    <citation type="submission" date="2014-02" db="EMBL/GenBank/DDBJ databases">
        <title>The genome sequence of Colletotrichum fioriniae PJ7.</title>
        <authorList>
            <person name="Baroncelli R."/>
            <person name="Thon M.R."/>
        </authorList>
    </citation>
    <scope>NUCLEOTIDE SEQUENCE [LARGE SCALE GENOMIC DNA]</scope>
    <source>
        <strain evidence="9 10">PJ7</strain>
    </source>
</reference>
<organism evidence="9 10">
    <name type="scientific">Colletotrichum fioriniae PJ7</name>
    <dbReference type="NCBI Taxonomy" id="1445577"/>
    <lineage>
        <taxon>Eukaryota</taxon>
        <taxon>Fungi</taxon>
        <taxon>Dikarya</taxon>
        <taxon>Ascomycota</taxon>
        <taxon>Pezizomycotina</taxon>
        <taxon>Sordariomycetes</taxon>
        <taxon>Hypocreomycetidae</taxon>
        <taxon>Glomerellales</taxon>
        <taxon>Glomerellaceae</taxon>
        <taxon>Colletotrichum</taxon>
        <taxon>Colletotrichum acutatum species complex</taxon>
    </lineage>
</organism>
<dbReference type="EMBL" id="JARH01000308">
    <property type="protein sequence ID" value="EXF82609.1"/>
    <property type="molecule type" value="Genomic_DNA"/>
</dbReference>
<dbReference type="Pfam" id="PF01822">
    <property type="entry name" value="WSC"/>
    <property type="match status" value="3"/>
</dbReference>
<dbReference type="OrthoDB" id="5985073at2759"/>
<sequence>MQPQISIPGWFLALTACANAASIARRDVRASSTLQTGWSYSGCYTDNNNGIRQLSRDGYRDYSAMTEESCIAYCSSKGYPVAGVEYSSECYCDYQLASTSLKKPEADCSMPCSGDSTEACGGSDRLSVFTNGVAAPVINPGPPGWTSLGCQNDPGPRLLSYRTGVAAGDSKMSVLQCTNACQAAGYSLAGVEYSSECYCDNQLRNTGSAGFDGCNMLCSGNSSEYCGGPNRINVYQASAKPKTPSVLPSGWTDKGCLKDNVLGRALTVNVGVVGGTQNMSVGGCVSACTVAGYPIAGVEYSQECWCDRQYSRVLWRKQSPQHLRFRFSDLASQLDVLFHLFDDLDKLYFIICLNHLELLYKFKVYDKLHYIIYAVLCLVNIFVHLDFFPDLFNDFKHYERYEQLVHEDLHNHYHQLFEYYCLHGYVQNGGFDNGFNSWSFALYQPSDTVTPAVISDSHQTSGCSALAFYPSGTSSRQAYIYQSITSLPIRATRTVTFYAGRLDSATKQDNAKVYVAWGDTIMGPSTVCGSSSYPCLTTYSDTGGYRQHTFTFTPTAASGTLSIGFTWDAGSSAAPVIIDGIIMS</sequence>